<evidence type="ECO:0000259" key="8">
    <source>
        <dbReference type="Pfam" id="PF01590"/>
    </source>
</evidence>
<dbReference type="OrthoDB" id="7979512at2"/>
<keyword evidence="3" id="KW-0597">Phosphoprotein</keyword>
<comment type="catalytic activity">
    <reaction evidence="1">
        <text>ATP + protein L-histidine = ADP + protein N-phospho-L-histidine.</text>
        <dbReference type="EC" id="2.7.13.3"/>
    </reaction>
</comment>
<feature type="domain" description="GAF" evidence="8">
    <location>
        <begin position="94"/>
        <end position="178"/>
    </location>
</feature>
<dbReference type="Pfam" id="PF07568">
    <property type="entry name" value="HisKA_2"/>
    <property type="match status" value="1"/>
</dbReference>
<dbReference type="PANTHER" id="PTHR41523:SF8">
    <property type="entry name" value="ETHYLENE RESPONSE SENSOR PROTEIN"/>
    <property type="match status" value="1"/>
</dbReference>
<dbReference type="RefSeq" id="WP_160937711.1">
    <property type="nucleotide sequence ID" value="NZ_SNVJ01000012.1"/>
</dbReference>
<proteinExistence type="predicted"/>
<keyword evidence="6" id="KW-0418">Kinase</keyword>
<gene>
    <name evidence="10" type="ORF">E0493_14150</name>
</gene>
<dbReference type="PANTHER" id="PTHR41523">
    <property type="entry name" value="TWO-COMPONENT SYSTEM SENSOR PROTEIN"/>
    <property type="match status" value="1"/>
</dbReference>
<evidence type="ECO:0000256" key="7">
    <source>
        <dbReference type="ARBA" id="ARBA00022840"/>
    </source>
</evidence>
<dbReference type="GO" id="GO:0004673">
    <property type="term" value="F:protein histidine kinase activity"/>
    <property type="evidence" value="ECO:0007669"/>
    <property type="project" value="UniProtKB-EC"/>
</dbReference>
<dbReference type="InterPro" id="IPR029016">
    <property type="entry name" value="GAF-like_dom_sf"/>
</dbReference>
<evidence type="ECO:0000256" key="2">
    <source>
        <dbReference type="ARBA" id="ARBA00012438"/>
    </source>
</evidence>
<dbReference type="Gene3D" id="3.30.565.10">
    <property type="entry name" value="Histidine kinase-like ATPase, C-terminal domain"/>
    <property type="match status" value="1"/>
</dbReference>
<dbReference type="InterPro" id="IPR003018">
    <property type="entry name" value="GAF"/>
</dbReference>
<evidence type="ECO:0000313" key="11">
    <source>
        <dbReference type="Proteomes" id="UP000460715"/>
    </source>
</evidence>
<organism evidence="10 11">
    <name type="scientific">Teichococcus coralli</name>
    <dbReference type="NCBI Taxonomy" id="2545983"/>
    <lineage>
        <taxon>Bacteria</taxon>
        <taxon>Pseudomonadati</taxon>
        <taxon>Pseudomonadota</taxon>
        <taxon>Alphaproteobacteria</taxon>
        <taxon>Acetobacterales</taxon>
        <taxon>Roseomonadaceae</taxon>
        <taxon>Roseomonas</taxon>
    </lineage>
</organism>
<dbReference type="Proteomes" id="UP000460715">
    <property type="component" value="Unassembled WGS sequence"/>
</dbReference>
<protein>
    <recommendedName>
        <fullName evidence="2">histidine kinase</fullName>
        <ecNumber evidence="2">2.7.13.3</ecNumber>
    </recommendedName>
</protein>
<dbReference type="GO" id="GO:0005524">
    <property type="term" value="F:ATP binding"/>
    <property type="evidence" value="ECO:0007669"/>
    <property type="project" value="UniProtKB-KW"/>
</dbReference>
<dbReference type="InterPro" id="IPR011495">
    <property type="entry name" value="Sig_transdc_His_kin_sub2_dim/P"/>
</dbReference>
<dbReference type="AlphaFoldDB" id="A0A845BM54"/>
<dbReference type="Pfam" id="PF01590">
    <property type="entry name" value="GAF"/>
    <property type="match status" value="1"/>
</dbReference>
<dbReference type="EC" id="2.7.13.3" evidence="2"/>
<evidence type="ECO:0000256" key="3">
    <source>
        <dbReference type="ARBA" id="ARBA00022553"/>
    </source>
</evidence>
<reference evidence="10 11" key="1">
    <citation type="submission" date="2019-03" db="EMBL/GenBank/DDBJ databases">
        <title>Roseomonas sp. a novel Roseomonas species isolated from Sea whip Gorgonian.</title>
        <authorList>
            <person name="Li F."/>
            <person name="Pan X."/>
            <person name="Huang S."/>
            <person name="Li Z."/>
            <person name="Meng B."/>
        </authorList>
    </citation>
    <scope>NUCLEOTIDE SEQUENCE [LARGE SCALE GENOMIC DNA]</scope>
    <source>
        <strain evidence="10 11">M0104</strain>
    </source>
</reference>
<sequence length="408" mass="43380">MGRMMRQEREHASFLLDMPGAPKASLVGSALASPAGAAAGGLWRMTHATPFGRATERIVDLALAAFGTPAAMACFAGAPLDPAVVQHGLDAAATVGWADWQMLARRSGPCVVEDARREAWLAQHSLVTGPARIRFYAAAPLCDHQGRQQGVLAVLSPEPQGFAPHQRARLQTLADMLMAGREAARGPEGDRQRLAQAEQALREQAARLRSQAHTIHEMDHRVRNGLQMVSDMLCLQALPEQEDACAARLNAAAGRIQAVAEIHALLQRQPGAGRLGARACLEGLLGPFGRLWQGSGRQVRLHAGDDLTVSALDAPRLAVAAWELLANAMRHGQGNVTLELRGEPGLHRFRLAVRDEGPGSERLLRAASDAGHESGFGLIRLIAGGEAAQVRCGPPTEVSIVLDLPPPG</sequence>
<comment type="caution">
    <text evidence="10">The sequence shown here is derived from an EMBL/GenBank/DDBJ whole genome shotgun (WGS) entry which is preliminary data.</text>
</comment>
<accession>A0A845BM54</accession>
<evidence type="ECO:0000256" key="1">
    <source>
        <dbReference type="ARBA" id="ARBA00000085"/>
    </source>
</evidence>
<evidence type="ECO:0000313" key="10">
    <source>
        <dbReference type="EMBL" id="MXP64489.1"/>
    </source>
</evidence>
<dbReference type="Gene3D" id="3.30.450.40">
    <property type="match status" value="1"/>
</dbReference>
<keyword evidence="11" id="KW-1185">Reference proteome</keyword>
<keyword evidence="5" id="KW-0547">Nucleotide-binding</keyword>
<evidence type="ECO:0000256" key="4">
    <source>
        <dbReference type="ARBA" id="ARBA00022679"/>
    </source>
</evidence>
<dbReference type="EMBL" id="SNVJ01000012">
    <property type="protein sequence ID" value="MXP64489.1"/>
    <property type="molecule type" value="Genomic_DNA"/>
</dbReference>
<dbReference type="SUPFAM" id="SSF55874">
    <property type="entry name" value="ATPase domain of HSP90 chaperone/DNA topoisomerase II/histidine kinase"/>
    <property type="match status" value="1"/>
</dbReference>
<keyword evidence="4" id="KW-0808">Transferase</keyword>
<keyword evidence="7" id="KW-0067">ATP-binding</keyword>
<evidence type="ECO:0000256" key="6">
    <source>
        <dbReference type="ARBA" id="ARBA00022777"/>
    </source>
</evidence>
<evidence type="ECO:0000259" key="9">
    <source>
        <dbReference type="Pfam" id="PF07568"/>
    </source>
</evidence>
<name>A0A845BM54_9PROT</name>
<feature type="domain" description="Signal transduction histidine kinase subgroup 2 dimerisation and phosphoacceptor" evidence="9">
    <location>
        <begin position="217"/>
        <end position="285"/>
    </location>
</feature>
<dbReference type="CDD" id="cd16936">
    <property type="entry name" value="HATPase_RsbW-like"/>
    <property type="match status" value="1"/>
</dbReference>
<dbReference type="SUPFAM" id="SSF55781">
    <property type="entry name" value="GAF domain-like"/>
    <property type="match status" value="1"/>
</dbReference>
<evidence type="ECO:0000256" key="5">
    <source>
        <dbReference type="ARBA" id="ARBA00022741"/>
    </source>
</evidence>
<dbReference type="InterPro" id="IPR036890">
    <property type="entry name" value="HATPase_C_sf"/>
</dbReference>